<feature type="transmembrane region" description="Helical" evidence="9">
    <location>
        <begin position="123"/>
        <end position="141"/>
    </location>
</feature>
<dbReference type="Proteomes" id="UP000245887">
    <property type="component" value="Unassembled WGS sequence"/>
</dbReference>
<dbReference type="AlphaFoldDB" id="A0A2U1CXP6"/>
<accession>A0A2U1CXP6</accession>
<keyword evidence="3" id="KW-1003">Cell membrane</keyword>
<feature type="transmembrane region" description="Helical" evidence="9">
    <location>
        <begin position="167"/>
        <end position="185"/>
    </location>
</feature>
<dbReference type="EMBL" id="QEKQ01000004">
    <property type="protein sequence ID" value="PVY77008.1"/>
    <property type="molecule type" value="Genomic_DNA"/>
</dbReference>
<dbReference type="InterPro" id="IPR007387">
    <property type="entry name" value="TRAP_DctQ"/>
</dbReference>
<keyword evidence="2 9" id="KW-0813">Transport</keyword>
<evidence type="ECO:0000256" key="2">
    <source>
        <dbReference type="ARBA" id="ARBA00022448"/>
    </source>
</evidence>
<evidence type="ECO:0000256" key="1">
    <source>
        <dbReference type="ARBA" id="ARBA00004429"/>
    </source>
</evidence>
<dbReference type="PANTHER" id="PTHR35011">
    <property type="entry name" value="2,3-DIKETO-L-GULONATE TRAP TRANSPORTER SMALL PERMEASE PROTEIN YIAM"/>
    <property type="match status" value="1"/>
</dbReference>
<evidence type="ECO:0000256" key="4">
    <source>
        <dbReference type="ARBA" id="ARBA00022519"/>
    </source>
</evidence>
<dbReference type="InterPro" id="IPR055348">
    <property type="entry name" value="DctQ"/>
</dbReference>
<evidence type="ECO:0000256" key="7">
    <source>
        <dbReference type="ARBA" id="ARBA00023136"/>
    </source>
</evidence>
<comment type="subunit">
    <text evidence="9">The complex comprises the extracytoplasmic solute receptor protein and the two transmembrane proteins.</text>
</comment>
<proteinExistence type="inferred from homology"/>
<evidence type="ECO:0000256" key="8">
    <source>
        <dbReference type="ARBA" id="ARBA00038436"/>
    </source>
</evidence>
<comment type="similarity">
    <text evidence="8 9">Belongs to the TRAP transporter small permease family.</text>
</comment>
<evidence type="ECO:0000313" key="11">
    <source>
        <dbReference type="EMBL" id="PVY77008.1"/>
    </source>
</evidence>
<name>A0A2U1CXP6_9GAMM</name>
<keyword evidence="6 9" id="KW-1133">Transmembrane helix</keyword>
<dbReference type="PANTHER" id="PTHR35011:SF4">
    <property type="entry name" value="SLL1102 PROTEIN"/>
    <property type="match status" value="1"/>
</dbReference>
<dbReference type="OrthoDB" id="9795655at2"/>
<gene>
    <name evidence="11" type="ORF">C8D92_104241</name>
</gene>
<evidence type="ECO:0000313" key="12">
    <source>
        <dbReference type="Proteomes" id="UP000245887"/>
    </source>
</evidence>
<comment type="function">
    <text evidence="9">Part of the tripartite ATP-independent periplasmic (TRAP) transport system.</text>
</comment>
<comment type="caution">
    <text evidence="9">Lacks conserved residue(s) required for the propagation of feature annotation.</text>
</comment>
<dbReference type="RefSeq" id="WP_116919011.1">
    <property type="nucleotide sequence ID" value="NZ_QEKQ01000004.1"/>
</dbReference>
<sequence length="212" mass="23425">MPEHDDNPTLYDENATIVGEVAEASLHHHTELPQTSASQKLDQLLIWVGKSASWLWLATVAVIIWAVIGRYAFGSGSVTLEEWQWHIAGTAWLLGLAYTLATDDHVRVDVIHERLSIRAQARIELLGLVVLLLPFLGLALYEMTPYAISSFSQGETSQSPAGLSHRWILKSVVALSFALLILAALSRLLRVTALLFGFPKPIQTHDNKRKAA</sequence>
<keyword evidence="7 9" id="KW-0472">Membrane</keyword>
<keyword evidence="5 9" id="KW-0812">Transmembrane</keyword>
<evidence type="ECO:0000259" key="10">
    <source>
        <dbReference type="Pfam" id="PF04290"/>
    </source>
</evidence>
<evidence type="ECO:0000256" key="3">
    <source>
        <dbReference type="ARBA" id="ARBA00022475"/>
    </source>
</evidence>
<reference evidence="11 12" key="1">
    <citation type="submission" date="2018-04" db="EMBL/GenBank/DDBJ databases">
        <title>Genomic Encyclopedia of Type Strains, Phase IV (KMG-IV): sequencing the most valuable type-strain genomes for metagenomic binning, comparative biology and taxonomic classification.</title>
        <authorList>
            <person name="Goeker M."/>
        </authorList>
    </citation>
    <scope>NUCLEOTIDE SEQUENCE [LARGE SCALE GENOMIC DNA]</scope>
    <source>
        <strain evidence="11 12">DSM 28688</strain>
    </source>
</reference>
<organism evidence="11 12">
    <name type="scientific">Tamilnaduibacter salinus</name>
    <dbReference type="NCBI Taxonomy" id="1484056"/>
    <lineage>
        <taxon>Bacteria</taxon>
        <taxon>Pseudomonadati</taxon>
        <taxon>Pseudomonadota</taxon>
        <taxon>Gammaproteobacteria</taxon>
        <taxon>Pseudomonadales</taxon>
        <taxon>Marinobacteraceae</taxon>
        <taxon>Tamilnaduibacter</taxon>
    </lineage>
</organism>
<evidence type="ECO:0000256" key="5">
    <source>
        <dbReference type="ARBA" id="ARBA00022692"/>
    </source>
</evidence>
<protein>
    <recommendedName>
        <fullName evidence="9">TRAP transporter small permease protein</fullName>
    </recommendedName>
</protein>
<dbReference type="GO" id="GO:0022857">
    <property type="term" value="F:transmembrane transporter activity"/>
    <property type="evidence" value="ECO:0007669"/>
    <property type="project" value="UniProtKB-UniRule"/>
</dbReference>
<comment type="caution">
    <text evidence="11">The sequence shown here is derived from an EMBL/GenBank/DDBJ whole genome shotgun (WGS) entry which is preliminary data.</text>
</comment>
<feature type="transmembrane region" description="Helical" evidence="9">
    <location>
        <begin position="54"/>
        <end position="73"/>
    </location>
</feature>
<feature type="domain" description="Tripartite ATP-independent periplasmic transporters DctQ component" evidence="10">
    <location>
        <begin position="60"/>
        <end position="191"/>
    </location>
</feature>
<dbReference type="GO" id="GO:0005886">
    <property type="term" value="C:plasma membrane"/>
    <property type="evidence" value="ECO:0007669"/>
    <property type="project" value="UniProtKB-SubCell"/>
</dbReference>
<evidence type="ECO:0000256" key="6">
    <source>
        <dbReference type="ARBA" id="ARBA00022989"/>
    </source>
</evidence>
<dbReference type="Pfam" id="PF04290">
    <property type="entry name" value="DctQ"/>
    <property type="match status" value="1"/>
</dbReference>
<keyword evidence="4 9" id="KW-0997">Cell inner membrane</keyword>
<comment type="subcellular location">
    <subcellularLocation>
        <location evidence="1 9">Cell inner membrane</location>
        <topology evidence="1 9">Multi-pass membrane protein</topology>
    </subcellularLocation>
</comment>
<evidence type="ECO:0000256" key="9">
    <source>
        <dbReference type="RuleBase" id="RU369079"/>
    </source>
</evidence>